<dbReference type="Proteomes" id="UP000518288">
    <property type="component" value="Unassembled WGS sequence"/>
</dbReference>
<proteinExistence type="inferred from homology"/>
<dbReference type="Gene3D" id="3.10.20.280">
    <property type="entry name" value="RnfH-like"/>
    <property type="match status" value="1"/>
</dbReference>
<dbReference type="InterPro" id="IPR016155">
    <property type="entry name" value="Mopterin_synth/thiamin_S_b"/>
</dbReference>
<dbReference type="PANTHER" id="PTHR37483">
    <property type="entry name" value="UPF0125 PROTEIN RATB"/>
    <property type="match status" value="1"/>
</dbReference>
<name>A0A7Y9ULY7_9BURK</name>
<accession>A0A7Y9ULY7</accession>
<dbReference type="RefSeq" id="WP_179635819.1">
    <property type="nucleotide sequence ID" value="NZ_JACCFH010000001.1"/>
</dbReference>
<dbReference type="HAMAP" id="MF_00460">
    <property type="entry name" value="UPF0125_RnfH"/>
    <property type="match status" value="1"/>
</dbReference>
<dbReference type="PANTHER" id="PTHR37483:SF1">
    <property type="entry name" value="UPF0125 PROTEIN RATB"/>
    <property type="match status" value="1"/>
</dbReference>
<comment type="similarity">
    <text evidence="1 2">Belongs to the UPF0125 (RnfH) family.</text>
</comment>
<sequence>MASAEPVERGARTIRVEVAYSPAPRQVDLQVFELPAGTTAGQAVLAAGLPERHPGFDLGTVTVAVWGRAVTPSTVLHDGDQLALCRPLIVDPKEARRVRYRAQGERGRQRISGSRSR</sequence>
<evidence type="ECO:0000256" key="1">
    <source>
        <dbReference type="ARBA" id="ARBA00010645"/>
    </source>
</evidence>
<evidence type="ECO:0000256" key="2">
    <source>
        <dbReference type="HAMAP-Rule" id="MF_00460"/>
    </source>
</evidence>
<dbReference type="SUPFAM" id="SSF54285">
    <property type="entry name" value="MoaD/ThiS"/>
    <property type="match status" value="1"/>
</dbReference>
<gene>
    <name evidence="3" type="ORF">BDD16_004266</name>
</gene>
<dbReference type="InterPro" id="IPR037021">
    <property type="entry name" value="RnfH_sf"/>
</dbReference>
<dbReference type="AlphaFoldDB" id="A0A7Y9ULY7"/>
<dbReference type="Pfam" id="PF03658">
    <property type="entry name" value="Ub-RnfH"/>
    <property type="match status" value="1"/>
</dbReference>
<protein>
    <recommendedName>
        <fullName evidence="2">UPF0125 protein BDD16_004266</fullName>
    </recommendedName>
</protein>
<organism evidence="3 4">
    <name type="scientific">Sphaerotilus montanus</name>
    <dbReference type="NCBI Taxonomy" id="522889"/>
    <lineage>
        <taxon>Bacteria</taxon>
        <taxon>Pseudomonadati</taxon>
        <taxon>Pseudomonadota</taxon>
        <taxon>Betaproteobacteria</taxon>
        <taxon>Burkholderiales</taxon>
        <taxon>Sphaerotilaceae</taxon>
        <taxon>Sphaerotilus</taxon>
    </lineage>
</organism>
<reference evidence="3 4" key="1">
    <citation type="submission" date="2020-07" db="EMBL/GenBank/DDBJ databases">
        <title>Genomic Encyclopedia of Archaeal and Bacterial Type Strains, Phase II (KMG-II): from individual species to whole genera.</title>
        <authorList>
            <person name="Goeker M."/>
        </authorList>
    </citation>
    <scope>NUCLEOTIDE SEQUENCE [LARGE SCALE GENOMIC DNA]</scope>
    <source>
        <strain evidence="3 4">DSM 21226</strain>
    </source>
</reference>
<dbReference type="InterPro" id="IPR005346">
    <property type="entry name" value="RnfH"/>
</dbReference>
<comment type="caution">
    <text evidence="3">The sequence shown here is derived from an EMBL/GenBank/DDBJ whole genome shotgun (WGS) entry which is preliminary data.</text>
</comment>
<keyword evidence="4" id="KW-1185">Reference proteome</keyword>
<dbReference type="EMBL" id="JACCFH010000001">
    <property type="protein sequence ID" value="NYG35280.1"/>
    <property type="molecule type" value="Genomic_DNA"/>
</dbReference>
<evidence type="ECO:0000313" key="4">
    <source>
        <dbReference type="Proteomes" id="UP000518288"/>
    </source>
</evidence>
<evidence type="ECO:0000313" key="3">
    <source>
        <dbReference type="EMBL" id="NYG35280.1"/>
    </source>
</evidence>